<sequence>MAHLDQLKTVGDRLADAPTPLETLIDRLQGGASSTLADSGIARLDSGSLDRIAGCASREREACEARMECLLELLDVALAGDRANIPDALLLATTQHVLRLLKDAGRWHRLADNAAYYRDRPAVAERIAWHEAQVR</sequence>
<dbReference type="EMBL" id="SMTF01000016">
    <property type="protein sequence ID" value="TDK21486.1"/>
    <property type="molecule type" value="Genomic_DNA"/>
</dbReference>
<keyword evidence="2" id="KW-1185">Reference proteome</keyword>
<dbReference type="RefSeq" id="WP_133323341.1">
    <property type="nucleotide sequence ID" value="NZ_SMTF01000016.1"/>
</dbReference>
<proteinExistence type="predicted"/>
<dbReference type="Proteomes" id="UP000294796">
    <property type="component" value="Unassembled WGS sequence"/>
</dbReference>
<protein>
    <submittedName>
        <fullName evidence="1">Uncharacterized protein</fullName>
    </submittedName>
</protein>
<dbReference type="AlphaFoldDB" id="A0A4R5TJ77"/>
<comment type="caution">
    <text evidence="1">The sequence shown here is derived from an EMBL/GenBank/DDBJ whole genome shotgun (WGS) entry which is preliminary data.</text>
</comment>
<organism evidence="1 2">
    <name type="scientific">Luteimonas aestuarii</name>
    <dbReference type="NCBI Taxonomy" id="453837"/>
    <lineage>
        <taxon>Bacteria</taxon>
        <taxon>Pseudomonadati</taxon>
        <taxon>Pseudomonadota</taxon>
        <taxon>Gammaproteobacteria</taxon>
        <taxon>Lysobacterales</taxon>
        <taxon>Lysobacteraceae</taxon>
        <taxon>Luteimonas</taxon>
    </lineage>
</organism>
<gene>
    <name evidence="1" type="ORF">E2F46_14700</name>
</gene>
<evidence type="ECO:0000313" key="2">
    <source>
        <dbReference type="Proteomes" id="UP000294796"/>
    </source>
</evidence>
<name>A0A4R5TJ77_9GAMM</name>
<dbReference type="OrthoDB" id="5986495at2"/>
<accession>A0A4R5TJ77</accession>
<evidence type="ECO:0000313" key="1">
    <source>
        <dbReference type="EMBL" id="TDK21486.1"/>
    </source>
</evidence>
<reference evidence="1 2" key="1">
    <citation type="submission" date="2019-03" db="EMBL/GenBank/DDBJ databases">
        <title>Luteimonas zhaokaii sp.nov., isolated from the rectal contents of Plateau pika in Yushu, Qinghai Province, China.</title>
        <authorList>
            <person name="Zhang G."/>
        </authorList>
    </citation>
    <scope>NUCLEOTIDE SEQUENCE [LARGE SCALE GENOMIC DNA]</scope>
    <source>
        <strain evidence="1 2">B9</strain>
    </source>
</reference>